<dbReference type="Proteomes" id="UP001274896">
    <property type="component" value="Unassembled WGS sequence"/>
</dbReference>
<keyword evidence="4" id="KW-1185">Reference proteome</keyword>
<dbReference type="CDD" id="cd09076">
    <property type="entry name" value="L1-EN"/>
    <property type="match status" value="1"/>
</dbReference>
<dbReference type="PANTHER" id="PTHR23227">
    <property type="entry name" value="BUCENTAUR RELATED"/>
    <property type="match status" value="1"/>
</dbReference>
<protein>
    <recommendedName>
        <fullName evidence="2">Endonuclease/exonuclease/phosphatase domain-containing protein</fullName>
    </recommendedName>
</protein>
<evidence type="ECO:0000313" key="4">
    <source>
        <dbReference type="Proteomes" id="UP001274896"/>
    </source>
</evidence>
<accession>A0AAE0UYV3</accession>
<dbReference type="AlphaFoldDB" id="A0AAE0UYV3"/>
<name>A0AAE0UYV3_9TELE</name>
<dbReference type="Pfam" id="PF03372">
    <property type="entry name" value="Exo_endo_phos"/>
    <property type="match status" value="1"/>
</dbReference>
<comment type="caution">
    <text evidence="3">The sequence shown here is derived from an EMBL/GenBank/DDBJ whole genome shotgun (WGS) entry which is preliminary data.</text>
</comment>
<dbReference type="InterPro" id="IPR027124">
    <property type="entry name" value="Swc5/CFDP1/2"/>
</dbReference>
<dbReference type="InterPro" id="IPR005135">
    <property type="entry name" value="Endo/exonuclease/phosphatase"/>
</dbReference>
<keyword evidence="1" id="KW-0175">Coiled coil</keyword>
<evidence type="ECO:0000256" key="1">
    <source>
        <dbReference type="SAM" id="Coils"/>
    </source>
</evidence>
<sequence length="398" mass="46041">MRIVSMNFNAIGAVDLQGAGGNWVTVGRRSRGGRGVHIQREKRKGKSVGLRIGTLNDGTMTGKGRELADMMERRKVAILCVQETRWKGSKARSIGAGFKLFYYGVDSKRNGVGVVLKEEFVRNVLEVKRVSDRVMSLKLEIEGVMLNVVSGYAPQVGCELEEKERFWSELDEVMESIPTGERVVIGADFNGHVGEGNRGDEEVMGKFGVKERNLEGQMVVDFAKRMDMAVVNTYFQKREEHRVTYKSGEEEVKDRNREEKLKKEECCEEFRQKLRQALGGQVVLPDDWETTAEVIRETGRKVLGVSSGRRKEDKETWWWNEEVQDSIQRKRLAKKKWDMDRTEENRQEYKELQRRVKREVSKAKQKAYDELYTRLDTREGEKDLYRLARQRDRDGKDV</sequence>
<dbReference type="InterPro" id="IPR036691">
    <property type="entry name" value="Endo/exonu/phosph_ase_sf"/>
</dbReference>
<evidence type="ECO:0000313" key="3">
    <source>
        <dbReference type="EMBL" id="KAK3523954.1"/>
    </source>
</evidence>
<proteinExistence type="predicted"/>
<feature type="domain" description="Endonuclease/exonuclease/phosphatase" evidence="2">
    <location>
        <begin position="64"/>
        <end position="194"/>
    </location>
</feature>
<dbReference type="SUPFAM" id="SSF56219">
    <property type="entry name" value="DNase I-like"/>
    <property type="match status" value="1"/>
</dbReference>
<dbReference type="GO" id="GO:0003824">
    <property type="term" value="F:catalytic activity"/>
    <property type="evidence" value="ECO:0007669"/>
    <property type="project" value="InterPro"/>
</dbReference>
<dbReference type="EMBL" id="JAUCMX010000014">
    <property type="protein sequence ID" value="KAK3523954.1"/>
    <property type="molecule type" value="Genomic_DNA"/>
</dbReference>
<dbReference type="Gene3D" id="3.60.10.10">
    <property type="entry name" value="Endonuclease/exonuclease/phosphatase"/>
    <property type="match status" value="1"/>
</dbReference>
<feature type="coiled-coil region" evidence="1">
    <location>
        <begin position="332"/>
        <end position="366"/>
    </location>
</feature>
<gene>
    <name evidence="3" type="ORF">QTP70_016760</name>
</gene>
<organism evidence="3 4">
    <name type="scientific">Hemibagrus guttatus</name>
    <dbReference type="NCBI Taxonomy" id="175788"/>
    <lineage>
        <taxon>Eukaryota</taxon>
        <taxon>Metazoa</taxon>
        <taxon>Chordata</taxon>
        <taxon>Craniata</taxon>
        <taxon>Vertebrata</taxon>
        <taxon>Euteleostomi</taxon>
        <taxon>Actinopterygii</taxon>
        <taxon>Neopterygii</taxon>
        <taxon>Teleostei</taxon>
        <taxon>Ostariophysi</taxon>
        <taxon>Siluriformes</taxon>
        <taxon>Bagridae</taxon>
        <taxon>Hemibagrus</taxon>
    </lineage>
</organism>
<reference evidence="3" key="1">
    <citation type="submission" date="2023-06" db="EMBL/GenBank/DDBJ databases">
        <title>Male Hemibagrus guttatus genome.</title>
        <authorList>
            <person name="Bian C."/>
        </authorList>
    </citation>
    <scope>NUCLEOTIDE SEQUENCE</scope>
    <source>
        <strain evidence="3">Male_cb2023</strain>
        <tissue evidence="3">Muscle</tissue>
    </source>
</reference>
<dbReference type="PANTHER" id="PTHR23227:SF83">
    <property type="entry name" value="ENDONUCLEASE_EXONUCLEASE_PHOSPHATASE DOMAIN-CONTAINING PROTEIN"/>
    <property type="match status" value="1"/>
</dbReference>
<evidence type="ECO:0000259" key="2">
    <source>
        <dbReference type="Pfam" id="PF03372"/>
    </source>
</evidence>